<dbReference type="Proteomes" id="UP000236173">
    <property type="component" value="Unassembled WGS sequence"/>
</dbReference>
<evidence type="ECO:0000313" key="1">
    <source>
        <dbReference type="EMBL" id="GBC97915.1"/>
    </source>
</evidence>
<reference evidence="2" key="1">
    <citation type="submission" date="2017-09" db="EMBL/GenBank/DDBJ databases">
        <title>Metaegenomics of thermophilic ammonia-oxidizing enrichment culture.</title>
        <authorList>
            <person name="Kato S."/>
            <person name="Suzuki K."/>
        </authorList>
    </citation>
    <scope>NUCLEOTIDE SEQUENCE [LARGE SCALE GENOMIC DNA]</scope>
</reference>
<accession>A0A2H5X9S1</accession>
<dbReference type="AlphaFoldDB" id="A0A2H5X9S1"/>
<proteinExistence type="predicted"/>
<protein>
    <submittedName>
        <fullName evidence="1">Uncharacterized protein</fullName>
    </submittedName>
</protein>
<sequence length="51" mass="5554">MAMEVANPGSALSEAIGSLLEAEIHRLLRPIAEQYGAIYVTTPKQLNEKKT</sequence>
<evidence type="ECO:0000313" key="2">
    <source>
        <dbReference type="Proteomes" id="UP000236173"/>
    </source>
</evidence>
<gene>
    <name evidence="1" type="ORF">HRbin17_00410</name>
</gene>
<name>A0A2H5X9S1_9BACT</name>
<dbReference type="EMBL" id="BEHT01000004">
    <property type="protein sequence ID" value="GBC97915.1"/>
    <property type="molecule type" value="Genomic_DNA"/>
</dbReference>
<organism evidence="1 2">
    <name type="scientific">Candidatus Fervidibacter japonicus</name>
    <dbReference type="NCBI Taxonomy" id="2035412"/>
    <lineage>
        <taxon>Bacteria</taxon>
        <taxon>Candidatus Fervidibacterota</taxon>
        <taxon>Candidatus Fervidibacter</taxon>
    </lineage>
</organism>
<comment type="caution">
    <text evidence="1">The sequence shown here is derived from an EMBL/GenBank/DDBJ whole genome shotgun (WGS) entry which is preliminary data.</text>
</comment>